<evidence type="ECO:0000256" key="1">
    <source>
        <dbReference type="ARBA" id="ARBA00022598"/>
    </source>
</evidence>
<dbReference type="GO" id="GO:0071555">
    <property type="term" value="P:cell wall organization"/>
    <property type="evidence" value="ECO:0007669"/>
    <property type="project" value="UniProtKB-KW"/>
</dbReference>
<dbReference type="InterPro" id="IPR036565">
    <property type="entry name" value="Mur-like_cat_sf"/>
</dbReference>
<evidence type="ECO:0000256" key="8">
    <source>
        <dbReference type="ARBA" id="ARBA00023316"/>
    </source>
</evidence>
<keyword evidence="3" id="KW-0547">Nucleotide-binding</keyword>
<dbReference type="Gene3D" id="3.40.1190.10">
    <property type="entry name" value="Mur-like, catalytic domain"/>
    <property type="match status" value="1"/>
</dbReference>
<dbReference type="InterPro" id="IPR005757">
    <property type="entry name" value="Mpl"/>
</dbReference>
<dbReference type="EMBL" id="NTKD01000002">
    <property type="protein sequence ID" value="PDH41904.1"/>
    <property type="molecule type" value="Genomic_DNA"/>
</dbReference>
<dbReference type="InterPro" id="IPR013221">
    <property type="entry name" value="Mur_ligase_cen"/>
</dbReference>
<dbReference type="Gene3D" id="3.90.190.20">
    <property type="entry name" value="Mur ligase, C-terminal domain"/>
    <property type="match status" value="1"/>
</dbReference>
<dbReference type="PANTHER" id="PTHR43445">
    <property type="entry name" value="UDP-N-ACETYLMURAMATE--L-ALANINE LIGASE-RELATED"/>
    <property type="match status" value="1"/>
</dbReference>
<feature type="domain" description="Mur ligase C-terminal" evidence="11">
    <location>
        <begin position="330"/>
        <end position="434"/>
    </location>
</feature>
<evidence type="ECO:0000259" key="10">
    <source>
        <dbReference type="Pfam" id="PF01225"/>
    </source>
</evidence>
<dbReference type="SUPFAM" id="SSF51984">
    <property type="entry name" value="MurCD N-terminal domain"/>
    <property type="match status" value="1"/>
</dbReference>
<keyword evidence="8" id="KW-0961">Cell wall biogenesis/degradation</keyword>
<keyword evidence="7" id="KW-0131">Cell cycle</keyword>
<evidence type="ECO:0000256" key="9">
    <source>
        <dbReference type="NCBIfam" id="TIGR01081"/>
    </source>
</evidence>
<dbReference type="Proteomes" id="UP000219327">
    <property type="component" value="Unassembled WGS sequence"/>
</dbReference>
<dbReference type="InterPro" id="IPR000713">
    <property type="entry name" value="Mur_ligase_N"/>
</dbReference>
<reference evidence="13 14" key="1">
    <citation type="submission" date="2017-08" db="EMBL/GenBank/DDBJ databases">
        <title>Fine stratification of microbial communities through a metagenomic profile of the photic zone.</title>
        <authorList>
            <person name="Haro-Moreno J.M."/>
            <person name="Lopez-Perez M."/>
            <person name="De La Torre J."/>
            <person name="Picazo A."/>
            <person name="Camacho A."/>
            <person name="Rodriguez-Valera F."/>
        </authorList>
    </citation>
    <scope>NUCLEOTIDE SEQUENCE [LARGE SCALE GENOMIC DNA]</scope>
    <source>
        <strain evidence="13">MED-G24</strain>
    </source>
</reference>
<dbReference type="Pfam" id="PF02875">
    <property type="entry name" value="Mur_ligase_C"/>
    <property type="match status" value="1"/>
</dbReference>
<evidence type="ECO:0000256" key="2">
    <source>
        <dbReference type="ARBA" id="ARBA00022618"/>
    </source>
</evidence>
<keyword evidence="1 13" id="KW-0436">Ligase</keyword>
<dbReference type="Gene3D" id="3.40.50.720">
    <property type="entry name" value="NAD(P)-binding Rossmann-like Domain"/>
    <property type="match status" value="1"/>
</dbReference>
<dbReference type="SUPFAM" id="SSF53244">
    <property type="entry name" value="MurD-like peptide ligases, peptide-binding domain"/>
    <property type="match status" value="1"/>
</dbReference>
<evidence type="ECO:0000256" key="6">
    <source>
        <dbReference type="ARBA" id="ARBA00022984"/>
    </source>
</evidence>
<dbReference type="PANTHER" id="PTHR43445:SF5">
    <property type="entry name" value="UDP-N-ACETYLMURAMATE--L-ALANYL-GAMMA-D-GLUTAMYL-MESO-2,6-DIAMINOHEPTANDIOATE LIGASE"/>
    <property type="match status" value="1"/>
</dbReference>
<evidence type="ECO:0000256" key="7">
    <source>
        <dbReference type="ARBA" id="ARBA00023306"/>
    </source>
</evidence>
<evidence type="ECO:0000259" key="11">
    <source>
        <dbReference type="Pfam" id="PF02875"/>
    </source>
</evidence>
<dbReference type="GO" id="GO:0008360">
    <property type="term" value="P:regulation of cell shape"/>
    <property type="evidence" value="ECO:0007669"/>
    <property type="project" value="UniProtKB-KW"/>
</dbReference>
<comment type="caution">
    <text evidence="13">The sequence shown here is derived from an EMBL/GenBank/DDBJ whole genome shotgun (WGS) entry which is preliminary data.</text>
</comment>
<evidence type="ECO:0000313" key="13">
    <source>
        <dbReference type="EMBL" id="PDH41904.1"/>
    </source>
</evidence>
<evidence type="ECO:0000256" key="3">
    <source>
        <dbReference type="ARBA" id="ARBA00022741"/>
    </source>
</evidence>
<organism evidence="13 14">
    <name type="scientific">OM182 bacterium MED-G24</name>
    <dbReference type="NCBI Taxonomy" id="1986255"/>
    <lineage>
        <taxon>Bacteria</taxon>
        <taxon>Pseudomonadati</taxon>
        <taxon>Pseudomonadota</taxon>
        <taxon>Gammaproteobacteria</taxon>
        <taxon>OMG group</taxon>
        <taxon>OM182 clade</taxon>
    </lineage>
</organism>
<sequence>MNIHILGICGTLMGSIAILAKETGAQVSGSDEHIYPPMSDQLQAAGIEIYEGYSDTSVPEGTDLVILGNAGLGRGNPAVEHLLRHNIPFISGAEWLGTYLLRDRWVIAIAGTHGKTTTASMVAWILDYAGMEPGYLIGGVPQNFSVSSRNGSHPFFVIEADEYDTSYFDRRSKFLHYFPQTLVMNNLEFDHADIFDTLEDIKRQFHQLVRTVPEHGLIIHPNDDVNLLDVLDRGCWTETQTFLAKPLDSHHPSVNKAEQLPQSDLSITSTSDDFSRFTVTSNGYELMVHWNLRGRHNLHNALAALSAARHAGVPLATGCAALCEFSGVKRRMEIIYENQDVVVYDDFAHHPTAIESDLDGLRRSLQTDDLLIAVIEPASHTMRSGIHQRELTAATAAADHTLWLEPANIGWDMQTLVSHRSHVHSTPREIINHLDTLFKGSTRRCHIALMSNGSFQNLREDLSAHLS</sequence>
<dbReference type="GO" id="GO:0005524">
    <property type="term" value="F:ATP binding"/>
    <property type="evidence" value="ECO:0007669"/>
    <property type="project" value="UniProtKB-KW"/>
</dbReference>
<dbReference type="Pfam" id="PF08245">
    <property type="entry name" value="Mur_ligase_M"/>
    <property type="match status" value="1"/>
</dbReference>
<keyword evidence="4" id="KW-0067">ATP-binding</keyword>
<keyword evidence="2" id="KW-0132">Cell division</keyword>
<dbReference type="GO" id="GO:0009252">
    <property type="term" value="P:peptidoglycan biosynthetic process"/>
    <property type="evidence" value="ECO:0007669"/>
    <property type="project" value="UniProtKB-UniRule"/>
</dbReference>
<keyword evidence="6" id="KW-0573">Peptidoglycan synthesis</keyword>
<name>A0A2A5X0H4_9GAMM</name>
<dbReference type="GO" id="GO:0106418">
    <property type="term" value="F:UDP-N-acetylmuramate-L-alanyl-gamma-D-glutamyl-meso-2,6-diaminoheptanedioate ligase activity"/>
    <property type="evidence" value="ECO:0007669"/>
    <property type="project" value="UniProtKB-EC"/>
</dbReference>
<dbReference type="GO" id="GO:0051301">
    <property type="term" value="P:cell division"/>
    <property type="evidence" value="ECO:0007669"/>
    <property type="project" value="UniProtKB-KW"/>
</dbReference>
<gene>
    <name evidence="13" type="primary">mpl</name>
    <name evidence="13" type="ORF">CNE99_00800</name>
</gene>
<dbReference type="NCBIfam" id="TIGR01081">
    <property type="entry name" value="mpl"/>
    <property type="match status" value="1"/>
</dbReference>
<dbReference type="EC" id="6.3.2.45" evidence="9"/>
<evidence type="ECO:0000256" key="4">
    <source>
        <dbReference type="ARBA" id="ARBA00022840"/>
    </source>
</evidence>
<feature type="domain" description="Mur ligase N-terminal catalytic" evidence="10">
    <location>
        <begin position="2"/>
        <end position="100"/>
    </location>
</feature>
<accession>A0A2A5X0H4</accession>
<dbReference type="SUPFAM" id="SSF53623">
    <property type="entry name" value="MurD-like peptide ligases, catalytic domain"/>
    <property type="match status" value="1"/>
</dbReference>
<dbReference type="InterPro" id="IPR036615">
    <property type="entry name" value="Mur_ligase_C_dom_sf"/>
</dbReference>
<proteinExistence type="predicted"/>
<dbReference type="AlphaFoldDB" id="A0A2A5X0H4"/>
<feature type="domain" description="Mur ligase central" evidence="12">
    <location>
        <begin position="109"/>
        <end position="308"/>
    </location>
</feature>
<dbReference type="Pfam" id="PF01225">
    <property type="entry name" value="Mur_ligase"/>
    <property type="match status" value="1"/>
</dbReference>
<evidence type="ECO:0000259" key="12">
    <source>
        <dbReference type="Pfam" id="PF08245"/>
    </source>
</evidence>
<keyword evidence="5" id="KW-0133">Cell shape</keyword>
<dbReference type="InterPro" id="IPR050061">
    <property type="entry name" value="MurCDEF_pg_biosynth"/>
</dbReference>
<protein>
    <recommendedName>
        <fullName evidence="9">UDP-N-acetylmuramate:L-alanyl-gamma-D-glutamyl-meso-diaminopimelate ligase</fullName>
        <ecNumber evidence="9">6.3.2.45</ecNumber>
    </recommendedName>
</protein>
<dbReference type="InterPro" id="IPR004101">
    <property type="entry name" value="Mur_ligase_C"/>
</dbReference>
<evidence type="ECO:0000313" key="14">
    <source>
        <dbReference type="Proteomes" id="UP000219327"/>
    </source>
</evidence>
<evidence type="ECO:0000256" key="5">
    <source>
        <dbReference type="ARBA" id="ARBA00022960"/>
    </source>
</evidence>